<organism evidence="1">
    <name type="scientific">Anguilla anguilla</name>
    <name type="common">European freshwater eel</name>
    <name type="synonym">Muraena anguilla</name>
    <dbReference type="NCBI Taxonomy" id="7936"/>
    <lineage>
        <taxon>Eukaryota</taxon>
        <taxon>Metazoa</taxon>
        <taxon>Chordata</taxon>
        <taxon>Craniata</taxon>
        <taxon>Vertebrata</taxon>
        <taxon>Euteleostomi</taxon>
        <taxon>Actinopterygii</taxon>
        <taxon>Neopterygii</taxon>
        <taxon>Teleostei</taxon>
        <taxon>Anguilliformes</taxon>
        <taxon>Anguillidae</taxon>
        <taxon>Anguilla</taxon>
    </lineage>
</organism>
<sequence length="22" mass="2515">MNSGRLYMKYTGTRSLAMDSTM</sequence>
<reference evidence="1" key="1">
    <citation type="submission" date="2014-11" db="EMBL/GenBank/DDBJ databases">
        <authorList>
            <person name="Amaro Gonzalez C."/>
        </authorList>
    </citation>
    <scope>NUCLEOTIDE SEQUENCE</scope>
</reference>
<accession>A0A0E9VSE7</accession>
<name>A0A0E9VSE7_ANGAN</name>
<dbReference type="EMBL" id="GBXM01028404">
    <property type="protein sequence ID" value="JAH80173.1"/>
    <property type="molecule type" value="Transcribed_RNA"/>
</dbReference>
<protein>
    <submittedName>
        <fullName evidence="1">Uncharacterized protein</fullName>
    </submittedName>
</protein>
<dbReference type="AlphaFoldDB" id="A0A0E9VSE7"/>
<reference evidence="1" key="2">
    <citation type="journal article" date="2015" name="Fish Shellfish Immunol.">
        <title>Early steps in the European eel (Anguilla anguilla)-Vibrio vulnificus interaction in the gills: Role of the RtxA13 toxin.</title>
        <authorList>
            <person name="Callol A."/>
            <person name="Pajuelo D."/>
            <person name="Ebbesson L."/>
            <person name="Teles M."/>
            <person name="MacKenzie S."/>
            <person name="Amaro C."/>
        </authorList>
    </citation>
    <scope>NUCLEOTIDE SEQUENCE</scope>
</reference>
<proteinExistence type="predicted"/>
<evidence type="ECO:0000313" key="1">
    <source>
        <dbReference type="EMBL" id="JAH80173.1"/>
    </source>
</evidence>